<dbReference type="InterPro" id="IPR011006">
    <property type="entry name" value="CheY-like_superfamily"/>
</dbReference>
<evidence type="ECO:0000256" key="1">
    <source>
        <dbReference type="PROSITE-ProRule" id="PRU00169"/>
    </source>
</evidence>
<dbReference type="STRING" id="1285928.SAMN04487894_1213"/>
<dbReference type="PANTHER" id="PTHR45566">
    <property type="entry name" value="HTH-TYPE TRANSCRIPTIONAL REGULATOR YHJB-RELATED"/>
    <property type="match status" value="1"/>
</dbReference>
<dbReference type="Gene3D" id="3.40.50.2300">
    <property type="match status" value="1"/>
</dbReference>
<dbReference type="EMBL" id="FMZO01000021">
    <property type="protein sequence ID" value="SDE09692.1"/>
    <property type="molecule type" value="Genomic_DNA"/>
</dbReference>
<evidence type="ECO:0000259" key="2">
    <source>
        <dbReference type="PROSITE" id="PS50110"/>
    </source>
</evidence>
<dbReference type="OrthoDB" id="9797341at2"/>
<dbReference type="PANTHER" id="PTHR45566:SF2">
    <property type="entry name" value="NARL SUBFAMILY"/>
    <property type="match status" value="1"/>
</dbReference>
<feature type="domain" description="Response regulatory" evidence="2">
    <location>
        <begin position="4"/>
        <end position="120"/>
    </location>
</feature>
<dbReference type="InterPro" id="IPR051015">
    <property type="entry name" value="EvgA-like"/>
</dbReference>
<dbReference type="CDD" id="cd17535">
    <property type="entry name" value="REC_NarL-like"/>
    <property type="match status" value="1"/>
</dbReference>
<dbReference type="GO" id="GO:0000160">
    <property type="term" value="P:phosphorelay signal transduction system"/>
    <property type="evidence" value="ECO:0007669"/>
    <property type="project" value="InterPro"/>
</dbReference>
<gene>
    <name evidence="3" type="ORF">SAMN04487894_1213</name>
</gene>
<dbReference type="InterPro" id="IPR058245">
    <property type="entry name" value="NreC/VraR/RcsB-like_REC"/>
</dbReference>
<dbReference type="InterPro" id="IPR001789">
    <property type="entry name" value="Sig_transdc_resp-reg_receiver"/>
</dbReference>
<protein>
    <submittedName>
        <fullName evidence="3">Response regulator receiver domain-containing protein</fullName>
    </submittedName>
</protein>
<organism evidence="3 4">
    <name type="scientific">Niabella drilacis (strain DSM 25811 / CCM 8410 / CCUG 62505 / LMG 26954 / E90)</name>
    <dbReference type="NCBI Taxonomy" id="1285928"/>
    <lineage>
        <taxon>Bacteria</taxon>
        <taxon>Pseudomonadati</taxon>
        <taxon>Bacteroidota</taxon>
        <taxon>Chitinophagia</taxon>
        <taxon>Chitinophagales</taxon>
        <taxon>Chitinophagaceae</taxon>
        <taxon>Niabella</taxon>
    </lineage>
</organism>
<keyword evidence="4" id="KW-1185">Reference proteome</keyword>
<dbReference type="PROSITE" id="PS50110">
    <property type="entry name" value="RESPONSE_REGULATORY"/>
    <property type="match status" value="1"/>
</dbReference>
<dbReference type="SUPFAM" id="SSF52172">
    <property type="entry name" value="CheY-like"/>
    <property type="match status" value="1"/>
</dbReference>
<sequence>MSIRIAILEEHPILVDALCNSIRRDPGLHITGSFLDAGSLSRGLLTETPDLLILDIQIRTLHGADYIASLKDEYPDIGILICSNMDNEAYISTLFKAGIAGYVLKTSLPLVLTDAIHKVHKGQRFIDPELPEASLKRRLRRLRSSPGRGRKQPVQEPAGIDIIHK</sequence>
<accession>A0A1G7A4G7</accession>
<dbReference type="Proteomes" id="UP000198757">
    <property type="component" value="Unassembled WGS sequence"/>
</dbReference>
<dbReference type="Pfam" id="PF00072">
    <property type="entry name" value="Response_reg"/>
    <property type="match status" value="1"/>
</dbReference>
<evidence type="ECO:0000313" key="3">
    <source>
        <dbReference type="EMBL" id="SDE09692.1"/>
    </source>
</evidence>
<reference evidence="4" key="1">
    <citation type="submission" date="2016-10" db="EMBL/GenBank/DDBJ databases">
        <authorList>
            <person name="Varghese N."/>
            <person name="Submissions S."/>
        </authorList>
    </citation>
    <scope>NUCLEOTIDE SEQUENCE [LARGE SCALE GENOMIC DNA]</scope>
    <source>
        <strain evidence="4">DSM 25811 / CCM 8410 / LMG 26954 / E90</strain>
    </source>
</reference>
<evidence type="ECO:0000313" key="4">
    <source>
        <dbReference type="Proteomes" id="UP000198757"/>
    </source>
</evidence>
<keyword evidence="1" id="KW-0597">Phosphoprotein</keyword>
<feature type="modified residue" description="4-aspartylphosphate" evidence="1">
    <location>
        <position position="55"/>
    </location>
</feature>
<dbReference type="SMART" id="SM00448">
    <property type="entry name" value="REC"/>
    <property type="match status" value="1"/>
</dbReference>
<dbReference type="AlphaFoldDB" id="A0A1G7A4G7"/>
<dbReference type="RefSeq" id="WP_090392926.1">
    <property type="nucleotide sequence ID" value="NZ_FMZO01000021.1"/>
</dbReference>
<name>A0A1G7A4G7_NIADE</name>
<proteinExistence type="predicted"/>